<proteinExistence type="predicted"/>
<organism evidence="1 2">
    <name type="scientific">Portunus trituberculatus</name>
    <name type="common">Swimming crab</name>
    <name type="synonym">Neptunus trituberculatus</name>
    <dbReference type="NCBI Taxonomy" id="210409"/>
    <lineage>
        <taxon>Eukaryota</taxon>
        <taxon>Metazoa</taxon>
        <taxon>Ecdysozoa</taxon>
        <taxon>Arthropoda</taxon>
        <taxon>Crustacea</taxon>
        <taxon>Multicrustacea</taxon>
        <taxon>Malacostraca</taxon>
        <taxon>Eumalacostraca</taxon>
        <taxon>Eucarida</taxon>
        <taxon>Decapoda</taxon>
        <taxon>Pleocyemata</taxon>
        <taxon>Brachyura</taxon>
        <taxon>Eubrachyura</taxon>
        <taxon>Portunoidea</taxon>
        <taxon>Portunidae</taxon>
        <taxon>Portuninae</taxon>
        <taxon>Portunus</taxon>
    </lineage>
</organism>
<accession>A0A5B7JX58</accession>
<keyword evidence="2" id="KW-1185">Reference proteome</keyword>
<dbReference type="AlphaFoldDB" id="A0A5B7JX58"/>
<evidence type="ECO:0000313" key="1">
    <source>
        <dbReference type="EMBL" id="MPD01481.1"/>
    </source>
</evidence>
<gene>
    <name evidence="1" type="ORF">E2C01_097013</name>
</gene>
<evidence type="ECO:0000313" key="2">
    <source>
        <dbReference type="Proteomes" id="UP000324222"/>
    </source>
</evidence>
<sequence>MSWSEERQYFTWGVRDAAPLSPPSPTSPTSTSLPIGQVEVRIWALRRRWGEEGGGRVSTSKIP</sequence>
<dbReference type="Proteomes" id="UP000324222">
    <property type="component" value="Unassembled WGS sequence"/>
</dbReference>
<name>A0A5B7JX58_PORTR</name>
<comment type="caution">
    <text evidence="1">The sequence shown here is derived from an EMBL/GenBank/DDBJ whole genome shotgun (WGS) entry which is preliminary data.</text>
</comment>
<dbReference type="EMBL" id="VSRR010127293">
    <property type="protein sequence ID" value="MPD01481.1"/>
    <property type="molecule type" value="Genomic_DNA"/>
</dbReference>
<reference evidence="1 2" key="1">
    <citation type="submission" date="2019-05" db="EMBL/GenBank/DDBJ databases">
        <title>Another draft genome of Portunus trituberculatus and its Hox gene families provides insights of decapod evolution.</title>
        <authorList>
            <person name="Jeong J.-H."/>
            <person name="Song I."/>
            <person name="Kim S."/>
            <person name="Choi T."/>
            <person name="Kim D."/>
            <person name="Ryu S."/>
            <person name="Kim W."/>
        </authorList>
    </citation>
    <scope>NUCLEOTIDE SEQUENCE [LARGE SCALE GENOMIC DNA]</scope>
    <source>
        <tissue evidence="1">Muscle</tissue>
    </source>
</reference>
<protein>
    <submittedName>
        <fullName evidence="1">Uncharacterized protein</fullName>
    </submittedName>
</protein>